<sequence length="245" mass="25912">MSIRLVVPDLSHADVAKQWRSSTRRISQVVERIKAMDPDALARLRQVGEGAVDIFFSTPTGTIYLQRIPGTLGQTGEGVVKANSLSEALSAVEATVDVLDLGESVDLLWRGVLPPAAGYVMIDTPPGSVIRQLYRDMASESREHSGPAGIARSLLDQEVMQVSQNRTGEDPTEAGSGSSASAQSVAITGRMIATMGALGLAPEPTSPAMQKYDFVRVSAQGSWIRVDGLGGSLFTPRPGGLARVP</sequence>
<evidence type="ECO:0000259" key="3">
    <source>
        <dbReference type="Pfam" id="PF26572"/>
    </source>
</evidence>
<evidence type="ECO:0000313" key="5">
    <source>
        <dbReference type="Proteomes" id="UP000000492"/>
    </source>
</evidence>
<feature type="region of interest" description="Disordered" evidence="1">
    <location>
        <begin position="162"/>
        <end position="181"/>
    </location>
</feature>
<organism evidence="4 5">
    <name type="scientific">Corynebacterium resistens (strain DSM 45100 / JCM 12819 / GTC 2026 / SICGH 158)</name>
    <dbReference type="NCBI Taxonomy" id="662755"/>
    <lineage>
        <taxon>Bacteria</taxon>
        <taxon>Bacillati</taxon>
        <taxon>Actinomycetota</taxon>
        <taxon>Actinomycetes</taxon>
        <taxon>Mycobacteriales</taxon>
        <taxon>Corynebacteriaceae</taxon>
        <taxon>Corynebacterium</taxon>
    </lineage>
</organism>
<dbReference type="STRING" id="662755.CRES_0616"/>
<dbReference type="RefSeq" id="WP_013887998.1">
    <property type="nucleotide sequence ID" value="NC_015673.1"/>
</dbReference>
<dbReference type="Pfam" id="PF26035">
    <property type="entry name" value="DUF8010"/>
    <property type="match status" value="1"/>
</dbReference>
<dbReference type="KEGG" id="crd:CRES_0616"/>
<dbReference type="HOGENOM" id="CLU_083318_1_0_11"/>
<dbReference type="OrthoDB" id="5178111at2"/>
<dbReference type="AlphaFoldDB" id="F8DZ35"/>
<keyword evidence="5" id="KW-1185">Reference proteome</keyword>
<feature type="domain" description="DUF8185" evidence="3">
    <location>
        <begin position="114"/>
        <end position="238"/>
    </location>
</feature>
<evidence type="ECO:0000256" key="1">
    <source>
        <dbReference type="SAM" id="MobiDB-lite"/>
    </source>
</evidence>
<feature type="domain" description="DUF8010" evidence="2">
    <location>
        <begin position="28"/>
        <end position="111"/>
    </location>
</feature>
<gene>
    <name evidence="4" type="ordered locus">CRES_0616</name>
</gene>
<name>F8DZ35_CORRG</name>
<dbReference type="Pfam" id="PF26572">
    <property type="entry name" value="DUF8185"/>
    <property type="match status" value="1"/>
</dbReference>
<evidence type="ECO:0000313" key="4">
    <source>
        <dbReference type="EMBL" id="AEI08976.1"/>
    </source>
</evidence>
<accession>F8DZ35</accession>
<dbReference type="EMBL" id="CP002857">
    <property type="protein sequence ID" value="AEI08976.1"/>
    <property type="molecule type" value="Genomic_DNA"/>
</dbReference>
<proteinExistence type="predicted"/>
<dbReference type="eggNOG" id="ENOG5032Y20">
    <property type="taxonomic scope" value="Bacteria"/>
</dbReference>
<dbReference type="Proteomes" id="UP000000492">
    <property type="component" value="Chromosome"/>
</dbReference>
<reference evidence="4 5" key="1">
    <citation type="journal article" date="2012" name="BMC Genomics">
        <title>Complete genome sequence, lifestyle, and multi-drug resistance of the human pathogen Corynebacterium resistens DSM 45100 isolated from blood samples of a leukemia patient.</title>
        <authorList>
            <person name="Schroder J."/>
            <person name="Maus I."/>
            <person name="Meyer K."/>
            <person name="Wordemann S."/>
            <person name="Blom J."/>
            <person name="Jaenicke S."/>
            <person name="Schneider J."/>
            <person name="Trost E."/>
            <person name="Tauch A."/>
        </authorList>
    </citation>
    <scope>NUCLEOTIDE SEQUENCE [LARGE SCALE GENOMIC DNA]</scope>
    <source>
        <strain evidence="5">DSM 45100 / JCM 12819 / CCUG 50093 / GTC 2026 / SICGH 158</strain>
    </source>
</reference>
<dbReference type="InterPro" id="IPR058323">
    <property type="entry name" value="DUF8010"/>
</dbReference>
<protein>
    <submittedName>
        <fullName evidence="4">Uncharacterized protein</fullName>
    </submittedName>
</protein>
<dbReference type="InterPro" id="IPR058498">
    <property type="entry name" value="DUF8185"/>
</dbReference>
<evidence type="ECO:0000259" key="2">
    <source>
        <dbReference type="Pfam" id="PF26035"/>
    </source>
</evidence>